<protein>
    <submittedName>
        <fullName evidence="8">GDSL esterase/lipase</fullName>
    </submittedName>
</protein>
<dbReference type="Proteomes" id="UP001558713">
    <property type="component" value="Unassembled WGS sequence"/>
</dbReference>
<evidence type="ECO:0000256" key="5">
    <source>
        <dbReference type="SAM" id="SignalP"/>
    </source>
</evidence>
<evidence type="ECO:0000256" key="2">
    <source>
        <dbReference type="ARBA" id="ARBA00022729"/>
    </source>
</evidence>
<keyword evidence="2 5" id="KW-0732">Signal</keyword>
<dbReference type="Gene3D" id="3.40.50.1110">
    <property type="entry name" value="SGNH hydrolase"/>
    <property type="match status" value="1"/>
</dbReference>
<evidence type="ECO:0000313" key="8">
    <source>
        <dbReference type="EMBL" id="KAL1225510.1"/>
    </source>
</evidence>
<dbReference type="SUPFAM" id="SSF52266">
    <property type="entry name" value="SGNH hydrolase"/>
    <property type="match status" value="1"/>
</dbReference>
<dbReference type="EMBL" id="JBANAX010000029">
    <property type="protein sequence ID" value="KAL1225510.1"/>
    <property type="molecule type" value="Genomic_DNA"/>
</dbReference>
<name>A0ABD1C7T0_CARAN</name>
<dbReference type="PANTHER" id="PTHR22835">
    <property type="entry name" value="ZINC FINGER FYVE DOMAIN CONTAINING PROTEIN"/>
    <property type="match status" value="1"/>
</dbReference>
<dbReference type="FunFam" id="3.40.50.1110:FF:000009">
    <property type="entry name" value="GDSL esterase/lipase At1g09390"/>
    <property type="match status" value="1"/>
</dbReference>
<dbReference type="PANTHER" id="PTHR22835:SF275">
    <property type="entry name" value="OS01G0331100 PROTEIN"/>
    <property type="match status" value="1"/>
</dbReference>
<comment type="caution">
    <text evidence="8">The sequence shown here is derived from an EMBL/GenBank/DDBJ whole genome shotgun (WGS) entry which is preliminary data.</text>
</comment>
<evidence type="ECO:0000313" key="7">
    <source>
        <dbReference type="EMBL" id="KAL1225210.1"/>
    </source>
</evidence>
<comment type="similarity">
    <text evidence="1">Belongs to the 'GDSL' lipolytic enzyme family.</text>
</comment>
<evidence type="ECO:0000256" key="3">
    <source>
        <dbReference type="ARBA" id="ARBA00022801"/>
    </source>
</evidence>
<keyword evidence="3" id="KW-0378">Hydrolase</keyword>
<feature type="chain" id="PRO_5044723295" evidence="5">
    <location>
        <begin position="31"/>
        <end position="371"/>
    </location>
</feature>
<dbReference type="CDD" id="cd01837">
    <property type="entry name" value="SGNH_plant_lipase_like"/>
    <property type="match status" value="1"/>
</dbReference>
<dbReference type="EMBL" id="JBANAX010000039">
    <property type="protein sequence ID" value="KAL1225210.1"/>
    <property type="molecule type" value="Genomic_DNA"/>
</dbReference>
<keyword evidence="9" id="KW-1185">Reference proteome</keyword>
<dbReference type="GO" id="GO:0016787">
    <property type="term" value="F:hydrolase activity"/>
    <property type="evidence" value="ECO:0007669"/>
    <property type="project" value="UniProtKB-KW"/>
</dbReference>
<organism evidence="8 9">
    <name type="scientific">Cardamine amara subsp. amara</name>
    <dbReference type="NCBI Taxonomy" id="228776"/>
    <lineage>
        <taxon>Eukaryota</taxon>
        <taxon>Viridiplantae</taxon>
        <taxon>Streptophyta</taxon>
        <taxon>Embryophyta</taxon>
        <taxon>Tracheophyta</taxon>
        <taxon>Spermatophyta</taxon>
        <taxon>Magnoliopsida</taxon>
        <taxon>eudicotyledons</taxon>
        <taxon>Gunneridae</taxon>
        <taxon>Pentapetalae</taxon>
        <taxon>rosids</taxon>
        <taxon>malvids</taxon>
        <taxon>Brassicales</taxon>
        <taxon>Brassicaceae</taxon>
        <taxon>Cardamineae</taxon>
        <taxon>Cardamine</taxon>
    </lineage>
</organism>
<gene>
    <name evidence="8" type="ORF">V5N11_003427</name>
    <name evidence="6" type="ORF">V5N11_021098</name>
    <name evidence="7" type="ORF">V5N11_031357</name>
</gene>
<evidence type="ECO:0000256" key="1">
    <source>
        <dbReference type="ARBA" id="ARBA00008668"/>
    </source>
</evidence>
<dbReference type="InterPro" id="IPR001087">
    <property type="entry name" value="GDSL"/>
</dbReference>
<evidence type="ECO:0000313" key="9">
    <source>
        <dbReference type="Proteomes" id="UP001558713"/>
    </source>
</evidence>
<keyword evidence="4" id="KW-0325">Glycoprotein</keyword>
<dbReference type="Pfam" id="PF00657">
    <property type="entry name" value="Lipase_GDSL"/>
    <property type="match status" value="1"/>
</dbReference>
<evidence type="ECO:0000256" key="4">
    <source>
        <dbReference type="ARBA" id="ARBA00023180"/>
    </source>
</evidence>
<accession>A0ABD1C7T0</accession>
<evidence type="ECO:0000313" key="6">
    <source>
        <dbReference type="EMBL" id="KAL1195344.1"/>
    </source>
</evidence>
<dbReference type="InterPro" id="IPR035669">
    <property type="entry name" value="SGNH_plant_lipase-like"/>
</dbReference>
<feature type="signal peptide" evidence="5">
    <location>
        <begin position="1"/>
        <end position="30"/>
    </location>
</feature>
<reference evidence="8 9" key="1">
    <citation type="submission" date="2024-04" db="EMBL/GenBank/DDBJ databases">
        <title>Genome assembly C_amara_ONT_v2.</title>
        <authorList>
            <person name="Yant L."/>
            <person name="Moore C."/>
            <person name="Slenker M."/>
        </authorList>
    </citation>
    <scope>NUCLEOTIDE SEQUENCE [LARGE SCALE GENOMIC DNA]</scope>
    <source>
        <tissue evidence="8">Leaf</tissue>
    </source>
</reference>
<sequence length="371" mass="40780">MAILSLHSHTFFFIILLPVILNLRHHLAVAGGCQYPPVIFNFGDSNSDTGGLAAGLGYAISLPNGRSFFRRSTGRLSDGRLVIDFLCQSLNTSLLNPYLDSLVGSNFQNGANFAIVGSSTLPRYVPFALNIQLMQFLHFKSRALELASTSDPLKGMMISESGFRNALYMIDIGQNDIADSFSKGLSYSRVIKLIPNVISEIKSAIKTLYDEGGRKFWVHNTGPLGCLPQKLSMVKRKVSDKHGCLASYNAAAKLFNEGLDHMCRELRTELREANIVYVDIYAIKYDLIANSTNYGFEKPLMACCGYGGPPYNYNVNITCSNGGSNSCAEGSRFISWDGIHYTETANTIVAMKVLSMQYSTPPTPFHFFCGG</sequence>
<dbReference type="AlphaFoldDB" id="A0ABD1C7T0"/>
<proteinExistence type="inferred from homology"/>
<dbReference type="InterPro" id="IPR036514">
    <property type="entry name" value="SGNH_hydro_sf"/>
</dbReference>
<dbReference type="EMBL" id="JBANAX010000730">
    <property type="protein sequence ID" value="KAL1195344.1"/>
    <property type="molecule type" value="Genomic_DNA"/>
</dbReference>